<organism evidence="1 2">
    <name type="scientific">Hyaloscypha variabilis (strain UAMH 11265 / GT02V1 / F)</name>
    <name type="common">Meliniomyces variabilis</name>
    <dbReference type="NCBI Taxonomy" id="1149755"/>
    <lineage>
        <taxon>Eukaryota</taxon>
        <taxon>Fungi</taxon>
        <taxon>Dikarya</taxon>
        <taxon>Ascomycota</taxon>
        <taxon>Pezizomycotina</taxon>
        <taxon>Leotiomycetes</taxon>
        <taxon>Helotiales</taxon>
        <taxon>Hyaloscyphaceae</taxon>
        <taxon>Hyaloscypha</taxon>
        <taxon>Hyaloscypha variabilis</taxon>
    </lineage>
</organism>
<proteinExistence type="predicted"/>
<gene>
    <name evidence="1" type="ORF">L207DRAFT_80490</name>
</gene>
<dbReference type="AlphaFoldDB" id="A0A2J6RGR4"/>
<name>A0A2J6RGR4_HYAVF</name>
<dbReference type="EMBL" id="KZ613949">
    <property type="protein sequence ID" value="PMD37714.1"/>
    <property type="molecule type" value="Genomic_DNA"/>
</dbReference>
<dbReference type="Proteomes" id="UP000235786">
    <property type="component" value="Unassembled WGS sequence"/>
</dbReference>
<accession>A0A2J6RGR4</accession>
<sequence length="193" mass="21491">MDAISALDTAACILAITEFITELLSTSQSSEVQPPLSPDGKDEHTIWETLEKLRIALSQTQIPSVPQQPSASAFRPLSNAPALQALISSRDASAALLEDIESILRRSPDEPRSQPWGTDTRARLRSRLTGILDIEKLERLSRDVTHQVSSILRWVVQIPSSQAGFSFPSFFLTFSFSFRLFLCFKLKNSDTTR</sequence>
<evidence type="ECO:0000313" key="1">
    <source>
        <dbReference type="EMBL" id="PMD37714.1"/>
    </source>
</evidence>
<keyword evidence="2" id="KW-1185">Reference proteome</keyword>
<protein>
    <submittedName>
        <fullName evidence="1">Uncharacterized protein</fullName>
    </submittedName>
</protein>
<reference evidence="1 2" key="1">
    <citation type="submission" date="2016-04" db="EMBL/GenBank/DDBJ databases">
        <title>A degradative enzymes factory behind the ericoid mycorrhizal symbiosis.</title>
        <authorList>
            <consortium name="DOE Joint Genome Institute"/>
            <person name="Martino E."/>
            <person name="Morin E."/>
            <person name="Grelet G."/>
            <person name="Kuo A."/>
            <person name="Kohler A."/>
            <person name="Daghino S."/>
            <person name="Barry K."/>
            <person name="Choi C."/>
            <person name="Cichocki N."/>
            <person name="Clum A."/>
            <person name="Copeland A."/>
            <person name="Hainaut M."/>
            <person name="Haridas S."/>
            <person name="Labutti K."/>
            <person name="Lindquist E."/>
            <person name="Lipzen A."/>
            <person name="Khouja H.-R."/>
            <person name="Murat C."/>
            <person name="Ohm R."/>
            <person name="Olson A."/>
            <person name="Spatafora J."/>
            <person name="Veneault-Fourrey C."/>
            <person name="Henrissat B."/>
            <person name="Grigoriev I."/>
            <person name="Martin F."/>
            <person name="Perotto S."/>
        </authorList>
    </citation>
    <scope>NUCLEOTIDE SEQUENCE [LARGE SCALE GENOMIC DNA]</scope>
    <source>
        <strain evidence="1 2">F</strain>
    </source>
</reference>
<evidence type="ECO:0000313" key="2">
    <source>
        <dbReference type="Proteomes" id="UP000235786"/>
    </source>
</evidence>